<evidence type="ECO:0000256" key="2">
    <source>
        <dbReference type="ARBA" id="ARBA00004922"/>
    </source>
</evidence>
<evidence type="ECO:0000256" key="10">
    <source>
        <dbReference type="ARBA" id="ARBA00022968"/>
    </source>
</evidence>
<keyword evidence="11" id="KW-1133">Transmembrane helix</keyword>
<evidence type="ECO:0000256" key="1">
    <source>
        <dbReference type="ARBA" id="ARBA00000707"/>
    </source>
</evidence>
<sequence>MWMLRCLNLRSPYTLCAPPVIFLALLIVNYQILDSSDIYEYGDLQIGNDRRHDFPKLSGNITQEEIPFPIILWWTHFTGEKGRIRTCGDDKCFTTNNRHYLEHKNLSVLLFYGTDFNTDDLPLPRKHEWGLLHEESPKNNYLMCHEDTISLFNHSATFKRKSDVPLTTQYLKNLNDLTDLSHFKSTSKKNEHTLNNKLALINYVHSDCEPPSDRDHLVEMLQQHLRVDSYGSCLHNKDLPSSLQDPLPNMDNPEFYELLSYYKFTLAFENAVCEDYVTEKFWRPLIVGSVPIVFGSPSAIELLPNAQSAIFIDNFDNIQDLVSLILRLNSSDDEYEQYLRHKTKQRITNPILKSIMRDREWGINDWNKPNFVDAFECTVCRRIHENIRREQQGEQTRTYQANWNHYGCPKPLKFSDNPPGNLTRVEEAYWGEGWERSACVAKALKKLIESGQLFTQFDLFSLANELRFN</sequence>
<keyword evidence="16" id="KW-0333">Golgi apparatus</keyword>
<dbReference type="EMBL" id="AMQN01000531">
    <property type="status" value="NOT_ANNOTATED_CDS"/>
    <property type="molecule type" value="Genomic_DNA"/>
</dbReference>
<keyword evidence="12" id="KW-0472">Membrane</keyword>
<keyword evidence="7 16" id="KW-0812">Transmembrane</keyword>
<dbReference type="InterPro" id="IPR006155">
    <property type="entry name" value="Josephin"/>
</dbReference>
<dbReference type="STRING" id="283909.R7VM31"/>
<dbReference type="GO" id="GO:0016579">
    <property type="term" value="P:protein deubiquitination"/>
    <property type="evidence" value="ECO:0007669"/>
    <property type="project" value="InterPro"/>
</dbReference>
<dbReference type="GO" id="GO:0046920">
    <property type="term" value="F:alpha-(1-&gt;3)-fucosyltransferase activity"/>
    <property type="evidence" value="ECO:0007669"/>
    <property type="project" value="TreeGrafter"/>
</dbReference>
<dbReference type="InterPro" id="IPR001503">
    <property type="entry name" value="Glyco_trans_10"/>
</dbReference>
<dbReference type="EC" id="2.4.1.-" evidence="16"/>
<dbReference type="EMBL" id="KB291799">
    <property type="protein sequence ID" value="ELU18786.1"/>
    <property type="molecule type" value="Genomic_DNA"/>
</dbReference>
<evidence type="ECO:0000256" key="7">
    <source>
        <dbReference type="ARBA" id="ARBA00022692"/>
    </source>
</evidence>
<keyword evidence="10" id="KW-0735">Signal-anchor</keyword>
<name>R7VM31_CAPTE</name>
<evidence type="ECO:0000256" key="8">
    <source>
        <dbReference type="ARBA" id="ARBA00022786"/>
    </source>
</evidence>
<evidence type="ECO:0000313" key="20">
    <source>
        <dbReference type="Proteomes" id="UP000014760"/>
    </source>
</evidence>
<evidence type="ECO:0000256" key="3">
    <source>
        <dbReference type="ARBA" id="ARBA00008919"/>
    </source>
</evidence>
<dbReference type="GO" id="GO:0004843">
    <property type="term" value="F:cysteine-type deubiquitinase activity"/>
    <property type="evidence" value="ECO:0007669"/>
    <property type="project" value="UniProtKB-EC"/>
</dbReference>
<evidence type="ECO:0000256" key="5">
    <source>
        <dbReference type="ARBA" id="ARBA00022676"/>
    </source>
</evidence>
<accession>R7VM31</accession>
<keyword evidence="9" id="KW-0378">Hydrolase</keyword>
<dbReference type="FunCoup" id="R7VM31">
    <property type="interactions" value="498"/>
</dbReference>
<evidence type="ECO:0000256" key="4">
    <source>
        <dbReference type="ARBA" id="ARBA00022670"/>
    </source>
</evidence>
<dbReference type="GO" id="GO:0006508">
    <property type="term" value="P:proteolysis"/>
    <property type="evidence" value="ECO:0007669"/>
    <property type="project" value="UniProtKB-KW"/>
</dbReference>
<comment type="catalytic activity">
    <reaction evidence="1">
        <text>Thiol-dependent hydrolysis of ester, thioester, amide, peptide and isopeptide bonds formed by the C-terminal Gly of ubiquitin (a 76-residue protein attached to proteins as an intracellular targeting signal).</text>
        <dbReference type="EC" id="3.4.19.12"/>
    </reaction>
</comment>
<dbReference type="OrthoDB" id="9993460at2759"/>
<dbReference type="AlphaFoldDB" id="R7VM31"/>
<dbReference type="InterPro" id="IPR031481">
    <property type="entry name" value="Glyco_tran_10_N"/>
</dbReference>
<organism evidence="18">
    <name type="scientific">Capitella teleta</name>
    <name type="common">Polychaete worm</name>
    <dbReference type="NCBI Taxonomy" id="283909"/>
    <lineage>
        <taxon>Eukaryota</taxon>
        <taxon>Metazoa</taxon>
        <taxon>Spiralia</taxon>
        <taxon>Lophotrochozoa</taxon>
        <taxon>Annelida</taxon>
        <taxon>Polychaeta</taxon>
        <taxon>Sedentaria</taxon>
        <taxon>Scolecida</taxon>
        <taxon>Capitellidae</taxon>
        <taxon>Capitella</taxon>
    </lineage>
</organism>
<reference evidence="20" key="1">
    <citation type="submission" date="2012-12" db="EMBL/GenBank/DDBJ databases">
        <authorList>
            <person name="Hellsten U."/>
            <person name="Grimwood J."/>
            <person name="Chapman J.A."/>
            <person name="Shapiro H."/>
            <person name="Aerts A."/>
            <person name="Otillar R.P."/>
            <person name="Terry A.Y."/>
            <person name="Boore J.L."/>
            <person name="Simakov O."/>
            <person name="Marletaz F."/>
            <person name="Cho S.-J."/>
            <person name="Edsinger-Gonzales E."/>
            <person name="Havlak P."/>
            <person name="Kuo D.-H."/>
            <person name="Larsson T."/>
            <person name="Lv J."/>
            <person name="Arendt D."/>
            <person name="Savage R."/>
            <person name="Osoegawa K."/>
            <person name="de Jong P."/>
            <person name="Lindberg D.R."/>
            <person name="Seaver E.C."/>
            <person name="Weisblat D.A."/>
            <person name="Putnam N.H."/>
            <person name="Grigoriev I.V."/>
            <person name="Rokhsar D.S."/>
        </authorList>
    </citation>
    <scope>NUCLEOTIDE SEQUENCE</scope>
    <source>
        <strain evidence="20">I ESC-2004</strain>
    </source>
</reference>
<feature type="domain" description="Josephin" evidence="17">
    <location>
        <begin position="426"/>
        <end position="469"/>
    </location>
</feature>
<keyword evidence="20" id="KW-1185">Reference proteome</keyword>
<keyword evidence="13" id="KW-0325">Glycoprotein</keyword>
<evidence type="ECO:0000313" key="18">
    <source>
        <dbReference type="EMBL" id="ELU18786.1"/>
    </source>
</evidence>
<reference evidence="19" key="3">
    <citation type="submission" date="2015-06" db="UniProtKB">
        <authorList>
            <consortium name="EnsemblMetazoa"/>
        </authorList>
    </citation>
    <scope>IDENTIFICATION</scope>
</reference>
<evidence type="ECO:0000256" key="11">
    <source>
        <dbReference type="ARBA" id="ARBA00022989"/>
    </source>
</evidence>
<dbReference type="Proteomes" id="UP000014760">
    <property type="component" value="Unassembled WGS sequence"/>
</dbReference>
<dbReference type="PANTHER" id="PTHR11929">
    <property type="entry name" value="ALPHA- 1,3 -FUCOSYLTRANSFERASE"/>
    <property type="match status" value="1"/>
</dbReference>
<dbReference type="PROSITE" id="PS50957">
    <property type="entry name" value="JOSEPHIN"/>
    <property type="match status" value="1"/>
</dbReference>
<evidence type="ECO:0000256" key="15">
    <source>
        <dbReference type="PROSITE-ProRule" id="PRU00331"/>
    </source>
</evidence>
<evidence type="ECO:0000256" key="13">
    <source>
        <dbReference type="ARBA" id="ARBA00023180"/>
    </source>
</evidence>
<dbReference type="HOGENOM" id="CLU_032075_0_2_1"/>
<reference evidence="18 20" key="2">
    <citation type="journal article" date="2013" name="Nature">
        <title>Insights into bilaterian evolution from three spiralian genomes.</title>
        <authorList>
            <person name="Simakov O."/>
            <person name="Marletaz F."/>
            <person name="Cho S.J."/>
            <person name="Edsinger-Gonzales E."/>
            <person name="Havlak P."/>
            <person name="Hellsten U."/>
            <person name="Kuo D.H."/>
            <person name="Larsson T."/>
            <person name="Lv J."/>
            <person name="Arendt D."/>
            <person name="Savage R."/>
            <person name="Osoegawa K."/>
            <person name="de Jong P."/>
            <person name="Grimwood J."/>
            <person name="Chapman J.A."/>
            <person name="Shapiro H."/>
            <person name="Aerts A."/>
            <person name="Otillar R.P."/>
            <person name="Terry A.Y."/>
            <person name="Boore J.L."/>
            <person name="Grigoriev I.V."/>
            <person name="Lindberg D.R."/>
            <person name="Seaver E.C."/>
            <person name="Weisblat D.A."/>
            <person name="Putnam N.H."/>
            <person name="Rokhsar D.S."/>
        </authorList>
    </citation>
    <scope>NUCLEOTIDE SEQUENCE</scope>
    <source>
        <strain evidence="18 20">I ESC-2004</strain>
    </source>
</reference>
<dbReference type="InterPro" id="IPR055270">
    <property type="entry name" value="Glyco_tran_10_C"/>
</dbReference>
<comment type="pathway">
    <text evidence="2">Protein modification; protein glycosylation.</text>
</comment>
<evidence type="ECO:0000256" key="6">
    <source>
        <dbReference type="ARBA" id="ARBA00022679"/>
    </source>
</evidence>
<dbReference type="Pfam" id="PF17039">
    <property type="entry name" value="Glyco_tran_10_N"/>
    <property type="match status" value="1"/>
</dbReference>
<proteinExistence type="inferred from homology"/>
<evidence type="ECO:0000259" key="17">
    <source>
        <dbReference type="PROSITE" id="PS50957"/>
    </source>
</evidence>
<comment type="caution">
    <text evidence="15">Lacks conserved residue(s) required for the propagation of feature annotation.</text>
</comment>
<comment type="similarity">
    <text evidence="3 16">Belongs to the glycosyltransferase 10 family.</text>
</comment>
<dbReference type="InterPro" id="IPR038577">
    <property type="entry name" value="GT10-like_C_sf"/>
</dbReference>
<dbReference type="UniPathway" id="UPA00378"/>
<dbReference type="GO" id="GO:0032580">
    <property type="term" value="C:Golgi cisterna membrane"/>
    <property type="evidence" value="ECO:0007669"/>
    <property type="project" value="UniProtKB-SubCell"/>
</dbReference>
<dbReference type="OMA" id="IRQLDYD"/>
<gene>
    <name evidence="18" type="ORF">CAPTEDRAFT_218521</name>
</gene>
<dbReference type="FunFam" id="3.40.50.11660:FF:000002">
    <property type="entry name" value="Alpha-(1,3)-fucosyltransferase"/>
    <property type="match status" value="1"/>
</dbReference>
<dbReference type="EnsemblMetazoa" id="CapteT218521">
    <property type="protein sequence ID" value="CapteP218521"/>
    <property type="gene ID" value="CapteG218521"/>
</dbReference>
<protein>
    <recommendedName>
        <fullName evidence="16">Fucosyltransferase</fullName>
        <ecNumber evidence="16">2.4.1.-</ecNumber>
    </recommendedName>
</protein>
<keyword evidence="4" id="KW-0645">Protease</keyword>
<keyword evidence="6 16" id="KW-0808">Transferase</keyword>
<comment type="subcellular location">
    <subcellularLocation>
        <location evidence="14">Endomembrane system</location>
        <topology evidence="14">Single-pass type II membrane protein</topology>
    </subcellularLocation>
    <subcellularLocation>
        <location evidence="16">Golgi apparatus</location>
        <location evidence="16">Golgi stack membrane</location>
        <topology evidence="16">Single-pass type II membrane protein</topology>
    </subcellularLocation>
</comment>
<dbReference type="Gene3D" id="3.40.50.11660">
    <property type="entry name" value="Glycosyl transferase family 10, C-terminal domain"/>
    <property type="match status" value="1"/>
</dbReference>
<keyword evidence="5 16" id="KW-0328">Glycosyltransferase</keyword>
<evidence type="ECO:0000256" key="16">
    <source>
        <dbReference type="RuleBase" id="RU003832"/>
    </source>
</evidence>
<dbReference type="Pfam" id="PF00852">
    <property type="entry name" value="Glyco_transf_10"/>
    <property type="match status" value="1"/>
</dbReference>
<evidence type="ECO:0000256" key="9">
    <source>
        <dbReference type="ARBA" id="ARBA00022801"/>
    </source>
</evidence>
<evidence type="ECO:0000256" key="12">
    <source>
        <dbReference type="ARBA" id="ARBA00023136"/>
    </source>
</evidence>
<keyword evidence="8" id="KW-0833">Ubl conjugation pathway</keyword>
<dbReference type="PANTHER" id="PTHR11929:SF194">
    <property type="entry name" value="ALPHA-(1,3)-FUCOSYLTRANSFERASE 10"/>
    <property type="match status" value="1"/>
</dbReference>
<evidence type="ECO:0000313" key="19">
    <source>
        <dbReference type="EnsemblMetazoa" id="CapteP218521"/>
    </source>
</evidence>
<dbReference type="SUPFAM" id="SSF53756">
    <property type="entry name" value="UDP-Glycosyltransferase/glycogen phosphorylase"/>
    <property type="match status" value="1"/>
</dbReference>
<evidence type="ECO:0000256" key="14">
    <source>
        <dbReference type="ARBA" id="ARBA00060399"/>
    </source>
</evidence>